<name>A0A1W6MNH7_9FLAO</name>
<feature type="domain" description="ABC3 transporter permease C-terminal" evidence="7">
    <location>
        <begin position="678"/>
        <end position="789"/>
    </location>
</feature>
<dbReference type="GO" id="GO:0022857">
    <property type="term" value="F:transmembrane transporter activity"/>
    <property type="evidence" value="ECO:0007669"/>
    <property type="project" value="TreeGrafter"/>
</dbReference>
<evidence type="ECO:0000256" key="4">
    <source>
        <dbReference type="ARBA" id="ARBA00022989"/>
    </source>
</evidence>
<feature type="domain" description="ABC3 transporter permease C-terminal" evidence="7">
    <location>
        <begin position="289"/>
        <end position="404"/>
    </location>
</feature>
<dbReference type="InterPro" id="IPR003838">
    <property type="entry name" value="ABC3_permease_C"/>
</dbReference>
<feature type="transmembrane region" description="Helical" evidence="6">
    <location>
        <begin position="719"/>
        <end position="743"/>
    </location>
</feature>
<evidence type="ECO:0000259" key="7">
    <source>
        <dbReference type="Pfam" id="PF02687"/>
    </source>
</evidence>
<dbReference type="GO" id="GO:0005886">
    <property type="term" value="C:plasma membrane"/>
    <property type="evidence" value="ECO:0007669"/>
    <property type="project" value="UniProtKB-SubCell"/>
</dbReference>
<evidence type="ECO:0000256" key="3">
    <source>
        <dbReference type="ARBA" id="ARBA00022692"/>
    </source>
</evidence>
<dbReference type="Proteomes" id="UP000193431">
    <property type="component" value="Chromosome"/>
</dbReference>
<dbReference type="InterPro" id="IPR050250">
    <property type="entry name" value="Macrolide_Exporter_MacB"/>
</dbReference>
<dbReference type="RefSeq" id="WP_085767965.1">
    <property type="nucleotide sequence ID" value="NZ_CP019344.1"/>
</dbReference>
<dbReference type="PANTHER" id="PTHR30572:SF18">
    <property type="entry name" value="ABC-TYPE MACROLIDE FAMILY EXPORT SYSTEM PERMEASE COMPONENT 2"/>
    <property type="match status" value="1"/>
</dbReference>
<feature type="transmembrane region" description="Helical" evidence="6">
    <location>
        <begin position="763"/>
        <end position="784"/>
    </location>
</feature>
<evidence type="ECO:0000256" key="2">
    <source>
        <dbReference type="ARBA" id="ARBA00022475"/>
    </source>
</evidence>
<gene>
    <name evidence="9" type="ORF">BST97_14855</name>
</gene>
<dbReference type="AlphaFoldDB" id="A0A1W6MNH7"/>
<evidence type="ECO:0000313" key="10">
    <source>
        <dbReference type="Proteomes" id="UP000193431"/>
    </source>
</evidence>
<comment type="subcellular location">
    <subcellularLocation>
        <location evidence="1">Cell membrane</location>
        <topology evidence="1">Multi-pass membrane protein</topology>
    </subcellularLocation>
</comment>
<sequence>MLKNNFKIAWRNLIKSKIYSAINILGLALGMAVTIMIGLWINDEFTFNNAYTNKARIAQVWQSQTFNGQISTGQAIPLPLEFEVKEKHSDIFEHVVMSSWESAQFFNHGGESFSLNGFFMSKEILEVLDIEVIKGVERGLCDPKSLMISEQSAEALFGKEDPIGQLVSIDRGESLKVTAVYKNPPQHGSFSTMHYLMPWEYYTSSREWIRTNADNWDNNSFQMFVLLKEGVTMSQADAAIADTKKNAQPDNDHNPTLHINPMEEWHLYGEYIDGKKAGGRIENVWLFGIIGIFVLILACINFMNLSTARSEKRSLEVGIRKSIGSTRSQLIKQFLSESFLVVLLAYFLAIVIVIVSLSYFNEMANKNISFPYLNGWFWIFSLVFILVTALLAGSYPSLYLSSFTPVKVLKGTFKSGRYAALPRKILVVTQFTVSITLIIGTLIVLSQIEYSKNRPMGYDKAGLIQVPIFSHDFNGKYDFSRTQFMNCGAVTAFASSLSPVTEVWSNTAGYKWDGKPEGFQEDFAMTHVSWDYIETMGMEIIEGRDFSRNFATDSNAVILNETAVKYMQIQDPIGKLLIDNASDDPEPPLKIIGVVRDAIIQSPYEPVKQHIYPFDKYDNSAYYQMRLNPENSVAENLAIVEKVFKEHFPNVPFQYDFIDENFARKFENEERVAGLSKLFTILAIIISCLGLFGLASFVAEQRTKEIGVRKVLGASVANLWLLLSKDFLLLVCISILIAAPLAYYFMNGWIERFSYRTDISVDVFLLAGIGALILTLITVSFQAIKAAVANPVKSLKTE</sequence>
<evidence type="ECO:0000256" key="6">
    <source>
        <dbReference type="SAM" id="Phobius"/>
    </source>
</evidence>
<dbReference type="EMBL" id="CP019344">
    <property type="protein sequence ID" value="ARN79160.1"/>
    <property type="molecule type" value="Genomic_DNA"/>
</dbReference>
<dbReference type="STRING" id="331648.BST97_14855"/>
<dbReference type="Pfam" id="PF12704">
    <property type="entry name" value="MacB_PCD"/>
    <property type="match status" value="1"/>
</dbReference>
<protein>
    <submittedName>
        <fullName evidence="9">ABC transporter permease</fullName>
    </submittedName>
</protein>
<feature type="transmembrane region" description="Helical" evidence="6">
    <location>
        <begin position="375"/>
        <end position="404"/>
    </location>
</feature>
<evidence type="ECO:0000256" key="1">
    <source>
        <dbReference type="ARBA" id="ARBA00004651"/>
    </source>
</evidence>
<keyword evidence="3 6" id="KW-0812">Transmembrane</keyword>
<reference evidence="9 10" key="1">
    <citation type="submission" date="2016-11" db="EMBL/GenBank/DDBJ databases">
        <title>Trade-off between light-utilization and light-protection in marine flavobacteria.</title>
        <authorList>
            <person name="Kumagai Y."/>
        </authorList>
    </citation>
    <scope>NUCLEOTIDE SEQUENCE [LARGE SCALE GENOMIC DNA]</scope>
    <source>
        <strain evidence="9 10">JCM 13191</strain>
    </source>
</reference>
<proteinExistence type="predicted"/>
<feature type="transmembrane region" description="Helical" evidence="6">
    <location>
        <begin position="284"/>
        <end position="303"/>
    </location>
</feature>
<evidence type="ECO:0000313" key="9">
    <source>
        <dbReference type="EMBL" id="ARN79160.1"/>
    </source>
</evidence>
<keyword evidence="2" id="KW-1003">Cell membrane</keyword>
<keyword evidence="10" id="KW-1185">Reference proteome</keyword>
<evidence type="ECO:0000259" key="8">
    <source>
        <dbReference type="Pfam" id="PF12704"/>
    </source>
</evidence>
<keyword evidence="4 6" id="KW-1133">Transmembrane helix</keyword>
<dbReference type="OrthoDB" id="8740261at2"/>
<dbReference type="Pfam" id="PF02687">
    <property type="entry name" value="FtsX"/>
    <property type="match status" value="2"/>
</dbReference>
<organism evidence="9 10">
    <name type="scientific">Nonlabens spongiae</name>
    <dbReference type="NCBI Taxonomy" id="331648"/>
    <lineage>
        <taxon>Bacteria</taxon>
        <taxon>Pseudomonadati</taxon>
        <taxon>Bacteroidota</taxon>
        <taxon>Flavobacteriia</taxon>
        <taxon>Flavobacteriales</taxon>
        <taxon>Flavobacteriaceae</taxon>
        <taxon>Nonlabens</taxon>
    </lineage>
</organism>
<feature type="transmembrane region" description="Helical" evidence="6">
    <location>
        <begin position="339"/>
        <end position="360"/>
    </location>
</feature>
<keyword evidence="5 6" id="KW-0472">Membrane</keyword>
<accession>A0A1W6MNH7</accession>
<feature type="transmembrane region" description="Helical" evidence="6">
    <location>
        <begin position="21"/>
        <end position="41"/>
    </location>
</feature>
<feature type="transmembrane region" description="Helical" evidence="6">
    <location>
        <begin position="425"/>
        <end position="445"/>
    </location>
</feature>
<dbReference type="InterPro" id="IPR025857">
    <property type="entry name" value="MacB_PCD"/>
</dbReference>
<evidence type="ECO:0000256" key="5">
    <source>
        <dbReference type="ARBA" id="ARBA00023136"/>
    </source>
</evidence>
<dbReference type="PANTHER" id="PTHR30572">
    <property type="entry name" value="MEMBRANE COMPONENT OF TRANSPORTER-RELATED"/>
    <property type="match status" value="1"/>
</dbReference>
<feature type="domain" description="MacB-like periplasmic core" evidence="8">
    <location>
        <begin position="20"/>
        <end position="242"/>
    </location>
</feature>
<feature type="transmembrane region" description="Helical" evidence="6">
    <location>
        <begin position="678"/>
        <end position="699"/>
    </location>
</feature>